<feature type="domain" description="C2H2-type" evidence="9">
    <location>
        <begin position="750"/>
        <end position="777"/>
    </location>
</feature>
<evidence type="ECO:0000256" key="4">
    <source>
        <dbReference type="ARBA" id="ARBA00022771"/>
    </source>
</evidence>
<dbReference type="Gene3D" id="3.30.160.60">
    <property type="entry name" value="Classic Zinc Finger"/>
    <property type="match status" value="7"/>
</dbReference>
<dbReference type="Pfam" id="PF00096">
    <property type="entry name" value="zf-C2H2"/>
    <property type="match status" value="5"/>
</dbReference>
<comment type="subcellular location">
    <subcellularLocation>
        <location evidence="1">Nucleus</location>
    </subcellularLocation>
</comment>
<feature type="domain" description="C2H2-type" evidence="9">
    <location>
        <begin position="611"/>
        <end position="642"/>
    </location>
</feature>
<dbReference type="InterPro" id="IPR036236">
    <property type="entry name" value="Znf_C2H2_sf"/>
</dbReference>
<evidence type="ECO:0000256" key="7">
    <source>
        <dbReference type="PROSITE-ProRule" id="PRU00042"/>
    </source>
</evidence>
<organism evidence="10 11">
    <name type="scientific">Elysia crispata</name>
    <name type="common">lettuce slug</name>
    <dbReference type="NCBI Taxonomy" id="231223"/>
    <lineage>
        <taxon>Eukaryota</taxon>
        <taxon>Metazoa</taxon>
        <taxon>Spiralia</taxon>
        <taxon>Lophotrochozoa</taxon>
        <taxon>Mollusca</taxon>
        <taxon>Gastropoda</taxon>
        <taxon>Heterobranchia</taxon>
        <taxon>Euthyneura</taxon>
        <taxon>Panpulmonata</taxon>
        <taxon>Sacoglossa</taxon>
        <taxon>Placobranchoidea</taxon>
        <taxon>Plakobranchidae</taxon>
        <taxon>Elysia</taxon>
    </lineage>
</organism>
<evidence type="ECO:0000313" key="11">
    <source>
        <dbReference type="Proteomes" id="UP001283361"/>
    </source>
</evidence>
<sequence>MNKVRLNEAQQTLEAVNLSGCIFIYLDDKPSVRLSFSQKLKVYFDIVDNSQTFTSGCHLRALAAFDHNQTTDTSYEESCACAEDSIILSEVGQDRFFANSDNDISIARLTHEDSSLSIPHLGAASDRVGLKEDFYSLEGGSHQLLIQCDTSSDDKQANLFDEKNLTKQEGANSNPLSQDNEKCSSKEQFSYYKSSKAERRDVKFSKSKIAPSQLRLKCSHCSITFSSKARLAAHNRMPGCIKQCEKCGENFLCFADLFIHQYRKYDPDFMAQNYPLLSILKSDDCKSTQCPFCTIKFQSASSLLKHLQVKHFSDATYACCMCDRAFKTFSLLNSHRVKCSSKKQRKKNISKFASTTKSEDDSLLVAGSVKICNSSYNSLAEGLMDIDGKNNLMQSRSNTELQEKIQNSENEMQKVNLLKFQQNSCSSDYTLSAVEPEVPKLANLQSEHTCSYCTKTFPSSAEKEAHNRLSKCVHERQFHEEMVKGSFSGTKKSSGDIDKSSLHRCPLCWKSVIRLRKHVALCHTGEMLYQCCVCGKKFSSSATLKRHCDDHLKERKGKFQCSKCPMVTNNHSDFFKHAATHRSQCVFCKTEFGHSHLLWSHYLSQHEDELFTCNTCGKKIATKEQLETHMKYHRFTHFQPCPKCGIMIKGSLKKHLKRKHHGELDETDNKTMIPITGAEENVDGHTSSFNSNNYQCHNCPESFSNNQSLTQHRKSHNGKNIPCPNCNKTFSTKSILTKHIDRVHLKISRHICDICGKKATSSYNLKVHKRIHSTTKLFNCDLCDQGFNYKASLQGHMRSKHSGHQFEAMKNTSA</sequence>
<reference evidence="10" key="1">
    <citation type="journal article" date="2023" name="G3 (Bethesda)">
        <title>A reference genome for the long-term kleptoplast-retaining sea slug Elysia crispata morphotype clarki.</title>
        <authorList>
            <person name="Eastman K.E."/>
            <person name="Pendleton A.L."/>
            <person name="Shaikh M.A."/>
            <person name="Suttiyut T."/>
            <person name="Ogas R."/>
            <person name="Tomko P."/>
            <person name="Gavelis G."/>
            <person name="Widhalm J.R."/>
            <person name="Wisecaver J.H."/>
        </authorList>
    </citation>
    <scope>NUCLEOTIDE SEQUENCE</scope>
    <source>
        <strain evidence="10">ECLA1</strain>
    </source>
</reference>
<dbReference type="GO" id="GO:0005634">
    <property type="term" value="C:nucleus"/>
    <property type="evidence" value="ECO:0007669"/>
    <property type="project" value="UniProtKB-SubCell"/>
</dbReference>
<feature type="domain" description="C2H2-type" evidence="9">
    <location>
        <begin position="317"/>
        <end position="344"/>
    </location>
</feature>
<feature type="domain" description="C2H2-type" evidence="9">
    <location>
        <begin position="778"/>
        <end position="806"/>
    </location>
</feature>
<dbReference type="Proteomes" id="UP001283361">
    <property type="component" value="Unassembled WGS sequence"/>
</dbReference>
<keyword evidence="11" id="KW-1185">Reference proteome</keyword>
<evidence type="ECO:0000259" key="9">
    <source>
        <dbReference type="PROSITE" id="PS50157"/>
    </source>
</evidence>
<feature type="compositionally biased region" description="Polar residues" evidence="8">
    <location>
        <begin position="167"/>
        <end position="178"/>
    </location>
</feature>
<evidence type="ECO:0000256" key="6">
    <source>
        <dbReference type="ARBA" id="ARBA00023242"/>
    </source>
</evidence>
<dbReference type="PANTHER" id="PTHR24376">
    <property type="entry name" value="ZINC FINGER PROTEIN"/>
    <property type="match status" value="1"/>
</dbReference>
<accession>A0AAE1ABT0</accession>
<gene>
    <name evidence="10" type="ORF">RRG08_003438</name>
</gene>
<dbReference type="SUPFAM" id="SSF57667">
    <property type="entry name" value="beta-beta-alpha zinc fingers"/>
    <property type="match status" value="5"/>
</dbReference>
<evidence type="ECO:0000256" key="8">
    <source>
        <dbReference type="SAM" id="MobiDB-lite"/>
    </source>
</evidence>
<dbReference type="PROSITE" id="PS50157">
    <property type="entry name" value="ZINC_FINGER_C2H2_2"/>
    <property type="match status" value="8"/>
</dbReference>
<dbReference type="PANTHER" id="PTHR24376:SF235">
    <property type="entry name" value="C2H2-TYPE DOMAIN-CONTAINING PROTEIN"/>
    <property type="match status" value="1"/>
</dbReference>
<keyword evidence="6" id="KW-0539">Nucleus</keyword>
<dbReference type="GO" id="GO:0000978">
    <property type="term" value="F:RNA polymerase II cis-regulatory region sequence-specific DNA binding"/>
    <property type="evidence" value="ECO:0007669"/>
    <property type="project" value="TreeGrafter"/>
</dbReference>
<dbReference type="FunFam" id="3.30.160.60:FF:000446">
    <property type="entry name" value="Zinc finger protein"/>
    <property type="match status" value="2"/>
</dbReference>
<feature type="domain" description="C2H2-type" evidence="9">
    <location>
        <begin position="694"/>
        <end position="721"/>
    </location>
</feature>
<keyword evidence="5" id="KW-0862">Zinc</keyword>
<protein>
    <recommendedName>
        <fullName evidence="9">C2H2-type domain-containing protein</fullName>
    </recommendedName>
</protein>
<evidence type="ECO:0000256" key="5">
    <source>
        <dbReference type="ARBA" id="ARBA00022833"/>
    </source>
</evidence>
<keyword evidence="4 7" id="KW-0863">Zinc-finger</keyword>
<keyword evidence="3" id="KW-0677">Repeat</keyword>
<dbReference type="GO" id="GO:0001228">
    <property type="term" value="F:DNA-binding transcription activator activity, RNA polymerase II-specific"/>
    <property type="evidence" value="ECO:0007669"/>
    <property type="project" value="TreeGrafter"/>
</dbReference>
<dbReference type="InterPro" id="IPR013087">
    <property type="entry name" value="Znf_C2H2_type"/>
</dbReference>
<feature type="region of interest" description="Disordered" evidence="8">
    <location>
        <begin position="164"/>
        <end position="185"/>
    </location>
</feature>
<proteinExistence type="predicted"/>
<evidence type="ECO:0000256" key="3">
    <source>
        <dbReference type="ARBA" id="ARBA00022737"/>
    </source>
</evidence>
<evidence type="ECO:0000256" key="1">
    <source>
        <dbReference type="ARBA" id="ARBA00004123"/>
    </source>
</evidence>
<dbReference type="EMBL" id="JAWDGP010002226">
    <property type="protein sequence ID" value="KAK3784630.1"/>
    <property type="molecule type" value="Genomic_DNA"/>
</dbReference>
<dbReference type="SMART" id="SM00355">
    <property type="entry name" value="ZnF_C2H2"/>
    <property type="match status" value="14"/>
</dbReference>
<name>A0AAE1ABT0_9GAST</name>
<keyword evidence="2" id="KW-0479">Metal-binding</keyword>
<comment type="caution">
    <text evidence="10">The sequence shown here is derived from an EMBL/GenBank/DDBJ whole genome shotgun (WGS) entry which is preliminary data.</text>
</comment>
<evidence type="ECO:0000256" key="2">
    <source>
        <dbReference type="ARBA" id="ARBA00022723"/>
    </source>
</evidence>
<evidence type="ECO:0000313" key="10">
    <source>
        <dbReference type="EMBL" id="KAK3784630.1"/>
    </source>
</evidence>
<feature type="domain" description="C2H2-type" evidence="9">
    <location>
        <begin position="721"/>
        <end position="744"/>
    </location>
</feature>
<feature type="domain" description="C2H2-type" evidence="9">
    <location>
        <begin position="529"/>
        <end position="556"/>
    </location>
</feature>
<feature type="domain" description="C2H2-type" evidence="9">
    <location>
        <begin position="288"/>
        <end position="316"/>
    </location>
</feature>
<dbReference type="GO" id="GO:0008270">
    <property type="term" value="F:zinc ion binding"/>
    <property type="evidence" value="ECO:0007669"/>
    <property type="project" value="UniProtKB-KW"/>
</dbReference>
<dbReference type="PROSITE" id="PS00028">
    <property type="entry name" value="ZINC_FINGER_C2H2_1"/>
    <property type="match status" value="6"/>
</dbReference>
<dbReference type="AlphaFoldDB" id="A0AAE1ABT0"/>